<keyword evidence="1" id="KW-0472">Membrane</keyword>
<dbReference type="AlphaFoldDB" id="A0A1X2G7L0"/>
<proteinExistence type="predicted"/>
<dbReference type="PANTHER" id="PTHR31735">
    <property type="entry name" value="VACUOLAR MEMBRANE PROTEIN YPL162C"/>
    <property type="match status" value="1"/>
</dbReference>
<keyword evidence="3" id="KW-1185">Reference proteome</keyword>
<evidence type="ECO:0000313" key="3">
    <source>
        <dbReference type="Proteomes" id="UP000242146"/>
    </source>
</evidence>
<comment type="caution">
    <text evidence="2">The sequence shown here is derived from an EMBL/GenBank/DDBJ whole genome shotgun (WGS) entry which is preliminary data.</text>
</comment>
<feature type="transmembrane region" description="Helical" evidence="1">
    <location>
        <begin position="16"/>
        <end position="34"/>
    </location>
</feature>
<dbReference type="EMBL" id="MCGT01000034">
    <property type="protein sequence ID" value="ORX47144.1"/>
    <property type="molecule type" value="Genomic_DNA"/>
</dbReference>
<sequence length="201" mass="23437">MLSCLTYGGCELLDDFAIGVQLFLGSMVILALVIKRQVEHPRRPFTIWYLDVSKQCICAGIVHLVNVQCSYLARSWYVHEQRMPSNGTDNVCVWYLASVFWDTTLGLGLLYAWLKILTTILIHGFHLPVPRDYGDPPFFWHQLSRWGQQTIVFLLAALAMKLCQLWSFLWFPWFLDLGRWLLSWASQDDDQRSQIIFVMLM</sequence>
<dbReference type="Proteomes" id="UP000242146">
    <property type="component" value="Unassembled WGS sequence"/>
</dbReference>
<keyword evidence="1" id="KW-0812">Transmembrane</keyword>
<feature type="transmembrane region" description="Helical" evidence="1">
    <location>
        <begin position="93"/>
        <end position="114"/>
    </location>
</feature>
<name>A0A1X2G7L0_9FUNG</name>
<protein>
    <submittedName>
        <fullName evidence="2">Uncharacterized protein</fullName>
    </submittedName>
</protein>
<dbReference type="Pfam" id="PF12400">
    <property type="entry name" value="STIMATE"/>
    <property type="match status" value="1"/>
</dbReference>
<dbReference type="PANTHER" id="PTHR31735:SF1">
    <property type="entry name" value="VACUOLAR MEMBRANE PROTEIN YPL162C"/>
    <property type="match status" value="1"/>
</dbReference>
<organism evidence="2 3">
    <name type="scientific">Hesseltinella vesiculosa</name>
    <dbReference type="NCBI Taxonomy" id="101127"/>
    <lineage>
        <taxon>Eukaryota</taxon>
        <taxon>Fungi</taxon>
        <taxon>Fungi incertae sedis</taxon>
        <taxon>Mucoromycota</taxon>
        <taxon>Mucoromycotina</taxon>
        <taxon>Mucoromycetes</taxon>
        <taxon>Mucorales</taxon>
        <taxon>Cunninghamellaceae</taxon>
        <taxon>Hesseltinella</taxon>
    </lineage>
</organism>
<gene>
    <name evidence="2" type="ORF">DM01DRAFT_307983</name>
</gene>
<accession>A0A1X2G7L0</accession>
<feature type="transmembrane region" description="Helical" evidence="1">
    <location>
        <begin position="55"/>
        <end position="73"/>
    </location>
</feature>
<dbReference type="InterPro" id="IPR022127">
    <property type="entry name" value="STIMATE/YPL162C"/>
</dbReference>
<evidence type="ECO:0000313" key="2">
    <source>
        <dbReference type="EMBL" id="ORX47144.1"/>
    </source>
</evidence>
<keyword evidence="1" id="KW-1133">Transmembrane helix</keyword>
<dbReference type="OrthoDB" id="431202at2759"/>
<reference evidence="2 3" key="1">
    <citation type="submission" date="2016-07" db="EMBL/GenBank/DDBJ databases">
        <title>Pervasive Adenine N6-methylation of Active Genes in Fungi.</title>
        <authorList>
            <consortium name="DOE Joint Genome Institute"/>
            <person name="Mondo S.J."/>
            <person name="Dannebaum R.O."/>
            <person name="Kuo R.C."/>
            <person name="Labutti K."/>
            <person name="Haridas S."/>
            <person name="Kuo A."/>
            <person name="Salamov A."/>
            <person name="Ahrendt S.R."/>
            <person name="Lipzen A."/>
            <person name="Sullivan W."/>
            <person name="Andreopoulos W.B."/>
            <person name="Clum A."/>
            <person name="Lindquist E."/>
            <person name="Daum C."/>
            <person name="Ramamoorthy G.K."/>
            <person name="Gryganskyi A."/>
            <person name="Culley D."/>
            <person name="Magnuson J.K."/>
            <person name="James T.Y."/>
            <person name="O'Malley M.A."/>
            <person name="Stajich J.E."/>
            <person name="Spatafora J.W."/>
            <person name="Visel A."/>
            <person name="Grigoriev I.V."/>
        </authorList>
    </citation>
    <scope>NUCLEOTIDE SEQUENCE [LARGE SCALE GENOMIC DNA]</scope>
    <source>
        <strain evidence="2 3">NRRL 3301</strain>
    </source>
</reference>
<dbReference type="STRING" id="101127.A0A1X2G7L0"/>
<dbReference type="GO" id="GO:0016020">
    <property type="term" value="C:membrane"/>
    <property type="evidence" value="ECO:0007669"/>
    <property type="project" value="TreeGrafter"/>
</dbReference>
<evidence type="ECO:0000256" key="1">
    <source>
        <dbReference type="SAM" id="Phobius"/>
    </source>
</evidence>
<feature type="transmembrane region" description="Helical" evidence="1">
    <location>
        <begin position="151"/>
        <end position="175"/>
    </location>
</feature>